<dbReference type="InterPro" id="IPR020287">
    <property type="entry name" value="Tail_sheath_C"/>
</dbReference>
<proteinExistence type="inferred from homology"/>
<dbReference type="AlphaFoldDB" id="L0L0Q7"/>
<keyword evidence="5" id="KW-1185">Reference proteome</keyword>
<sequence>MPEYLTPGVYIEEFEIGARPIEGVSTSTVGFLGLTERGPTIPPKLVTSWTQFMRVYGSYTEDSYLPYAVEGFFSNGGKRCYIARVVRRGVEGAGGAESAALTKGEVIFKAIGEGAWGNRVAIRVDNSSIDPENDEPAGKRSFKLTIAYWKNVNFPANFNVPDTEKERKFRELLERADSVETFDNLSEDATSSDFFLKKLGDPLNNLSNLVVMEGSGRPSNTEDTVFFDVLEDGLDAEETSVPLSRRDFLGDPAAVPGKKEGLTALGDIDEISILCAPDLHQLSSDIRKTLISDLLTQCEVLKDRFAILEVGKDNPNISGLTIISTAGRQSKYGAIYYPWLKVYDPLSQQIKQVPPGGHVAGIYARSDIERGVHKAPANEVVRGALGLEFELTKDEQGILNPRGINVIRNFTDRGILVWGARNIVLDPLWKYINVRRLFIYIEESIEKGTQWVVFEPNNERLWARVRATITQFLTTVWKDGALMGTKPEEAFFVKCDRTTMTQDDIDNGRLICVIGIAPVKPAEFVIFRIAQWAGGSAATE</sequence>
<dbReference type="Proteomes" id="UP000010866">
    <property type="component" value="Chromosome"/>
</dbReference>
<feature type="domain" description="Tail sheath protein C-terminal" evidence="3">
    <location>
        <begin position="426"/>
        <end position="529"/>
    </location>
</feature>
<evidence type="ECO:0000259" key="2">
    <source>
        <dbReference type="Pfam" id="PF04984"/>
    </source>
</evidence>
<dbReference type="PANTHER" id="PTHR35861:SF1">
    <property type="entry name" value="PHAGE TAIL SHEATH PROTEIN"/>
    <property type="match status" value="1"/>
</dbReference>
<gene>
    <name evidence="4" type="ordered locus">Metho_1625</name>
</gene>
<organism evidence="4 5">
    <name type="scientific">Methanomethylovorans hollandica (strain DSM 15978 / NBRC 107637 / DMS1)</name>
    <dbReference type="NCBI Taxonomy" id="867904"/>
    <lineage>
        <taxon>Archaea</taxon>
        <taxon>Methanobacteriati</taxon>
        <taxon>Methanobacteriota</taxon>
        <taxon>Stenosarchaea group</taxon>
        <taxon>Methanomicrobia</taxon>
        <taxon>Methanosarcinales</taxon>
        <taxon>Methanosarcinaceae</taxon>
        <taxon>Methanomethylovorans</taxon>
    </lineage>
</organism>
<protein>
    <submittedName>
        <fullName evidence="4">Phage tail sheath protein FI</fullName>
    </submittedName>
</protein>
<feature type="domain" description="Tail sheath protein subtilisin-like" evidence="2">
    <location>
        <begin position="329"/>
        <end position="422"/>
    </location>
</feature>
<dbReference type="Pfam" id="PF04984">
    <property type="entry name" value="Phage_sheath_1"/>
    <property type="match status" value="1"/>
</dbReference>
<evidence type="ECO:0000313" key="5">
    <source>
        <dbReference type="Proteomes" id="UP000010866"/>
    </source>
</evidence>
<dbReference type="InterPro" id="IPR052042">
    <property type="entry name" value="Tail_sheath_structural"/>
</dbReference>
<dbReference type="HOGENOM" id="CLU_009303_1_0_2"/>
<dbReference type="KEGG" id="mhz:Metho_1625"/>
<dbReference type="InterPro" id="IPR035089">
    <property type="entry name" value="Phage_sheath_subtilisin"/>
</dbReference>
<reference evidence="5" key="1">
    <citation type="submission" date="2012-02" db="EMBL/GenBank/DDBJ databases">
        <title>Complete sequence of chromosome of Methanomethylovorans hollandica DSM 15978.</title>
        <authorList>
            <person name="Lucas S."/>
            <person name="Copeland A."/>
            <person name="Lapidus A."/>
            <person name="Glavina del Rio T."/>
            <person name="Dalin E."/>
            <person name="Tice H."/>
            <person name="Bruce D."/>
            <person name="Goodwin L."/>
            <person name="Pitluck S."/>
            <person name="Peters L."/>
            <person name="Mikhailova N."/>
            <person name="Held B."/>
            <person name="Kyrpides N."/>
            <person name="Mavromatis K."/>
            <person name="Ivanova N."/>
            <person name="Brettin T."/>
            <person name="Detter J.C."/>
            <person name="Han C."/>
            <person name="Larimer F."/>
            <person name="Land M."/>
            <person name="Hauser L."/>
            <person name="Markowitz V."/>
            <person name="Cheng J.-F."/>
            <person name="Hugenholtz P."/>
            <person name="Woyke T."/>
            <person name="Wu D."/>
            <person name="Spring S."/>
            <person name="Schroeder M."/>
            <person name="Brambilla E."/>
            <person name="Klenk H.-P."/>
            <person name="Eisen J.A."/>
        </authorList>
    </citation>
    <scope>NUCLEOTIDE SEQUENCE [LARGE SCALE GENOMIC DNA]</scope>
    <source>
        <strain evidence="5">DSM 15978 / NBRC 107637 / DMS1</strain>
    </source>
</reference>
<comment type="similarity">
    <text evidence="1">Belongs to the myoviridae tail sheath protein family.</text>
</comment>
<dbReference type="STRING" id="867904.Metho_1625"/>
<dbReference type="Pfam" id="PF17482">
    <property type="entry name" value="Phage_sheath_1C"/>
    <property type="match status" value="1"/>
</dbReference>
<evidence type="ECO:0000256" key="1">
    <source>
        <dbReference type="ARBA" id="ARBA00008005"/>
    </source>
</evidence>
<name>L0L0Q7_METHD</name>
<evidence type="ECO:0000259" key="3">
    <source>
        <dbReference type="Pfam" id="PF17482"/>
    </source>
</evidence>
<dbReference type="EMBL" id="CP003362">
    <property type="protein sequence ID" value="AGB49819.1"/>
    <property type="molecule type" value="Genomic_DNA"/>
</dbReference>
<dbReference type="PANTHER" id="PTHR35861">
    <property type="match status" value="1"/>
</dbReference>
<dbReference type="Gene3D" id="3.40.50.11780">
    <property type="match status" value="2"/>
</dbReference>
<evidence type="ECO:0000313" key="4">
    <source>
        <dbReference type="EMBL" id="AGB49819.1"/>
    </source>
</evidence>
<accession>L0L0Q7</accession>